<protein>
    <submittedName>
        <fullName evidence="7">Conjugative transfer signal peptidase TraF</fullName>
    </submittedName>
</protein>
<organism evidence="7 8">
    <name type="scientific">Bilophila wadsworthia (strain 3_1_6)</name>
    <dbReference type="NCBI Taxonomy" id="563192"/>
    <lineage>
        <taxon>Bacteria</taxon>
        <taxon>Pseudomonadati</taxon>
        <taxon>Thermodesulfobacteriota</taxon>
        <taxon>Desulfovibrionia</taxon>
        <taxon>Desulfovibrionales</taxon>
        <taxon>Desulfovibrionaceae</taxon>
        <taxon>Bilophila</taxon>
    </lineage>
</organism>
<dbReference type="GO" id="GO:0042597">
    <property type="term" value="C:periplasmic space"/>
    <property type="evidence" value="ECO:0007669"/>
    <property type="project" value="UniProtKB-SubCell"/>
</dbReference>
<name>E5YBS9_BILW3</name>
<evidence type="ECO:0000256" key="3">
    <source>
        <dbReference type="ARBA" id="ARBA00022729"/>
    </source>
</evidence>
<comment type="similarity">
    <text evidence="2">Belongs to the peptidase S26C family.</text>
</comment>
<dbReference type="Pfam" id="PF10502">
    <property type="entry name" value="Peptidase_S26"/>
    <property type="match status" value="1"/>
</dbReference>
<dbReference type="GeneID" id="78084263"/>
<evidence type="ECO:0000256" key="4">
    <source>
        <dbReference type="ARBA" id="ARBA00022764"/>
    </source>
</evidence>
<feature type="domain" description="Peptidase S26" evidence="6">
    <location>
        <begin position="47"/>
        <end position="160"/>
    </location>
</feature>
<evidence type="ECO:0000256" key="5">
    <source>
        <dbReference type="ARBA" id="ARBA00022971"/>
    </source>
</evidence>
<dbReference type="GO" id="GO:0004252">
    <property type="term" value="F:serine-type endopeptidase activity"/>
    <property type="evidence" value="ECO:0007669"/>
    <property type="project" value="InterPro"/>
</dbReference>
<dbReference type="NCBIfam" id="TIGR02771">
    <property type="entry name" value="TraF_Ti"/>
    <property type="match status" value="1"/>
</dbReference>
<dbReference type="eggNOG" id="COG4959">
    <property type="taxonomic scope" value="Bacteria"/>
</dbReference>
<reference evidence="7 8" key="2">
    <citation type="submission" date="2013-04" db="EMBL/GenBank/DDBJ databases">
        <title>The Genome Sequence of Bilophila wadsworthia 3_1_6.</title>
        <authorList>
            <consortium name="The Broad Institute Genomics Platform"/>
            <person name="Earl A."/>
            <person name="Ward D."/>
            <person name="Feldgarden M."/>
            <person name="Gevers D."/>
            <person name="Sibley C."/>
            <person name="Strauss J."/>
            <person name="Allen-Vercoe E."/>
            <person name="Walker B."/>
            <person name="Young S."/>
            <person name="Zeng Q."/>
            <person name="Gargeya S."/>
            <person name="Fitzgerald M."/>
            <person name="Haas B."/>
            <person name="Abouelleil A."/>
            <person name="Allen A.W."/>
            <person name="Alvarado L."/>
            <person name="Arachchi H.M."/>
            <person name="Berlin A.M."/>
            <person name="Chapman S.B."/>
            <person name="Gainer-Dewar J."/>
            <person name="Goldberg J."/>
            <person name="Griggs A."/>
            <person name="Gujja S."/>
            <person name="Hansen M."/>
            <person name="Howarth C."/>
            <person name="Imamovic A."/>
            <person name="Ireland A."/>
            <person name="Larimer J."/>
            <person name="McCowan C."/>
            <person name="Murphy C."/>
            <person name="Pearson M."/>
            <person name="Poon T.W."/>
            <person name="Priest M."/>
            <person name="Roberts A."/>
            <person name="Saif S."/>
            <person name="Shea T."/>
            <person name="Sisk P."/>
            <person name="Sykes S."/>
            <person name="Wortman J."/>
            <person name="Nusbaum C."/>
            <person name="Birren B."/>
        </authorList>
    </citation>
    <scope>NUCLEOTIDE SEQUENCE [LARGE SCALE GENOMIC DNA]</scope>
    <source>
        <strain evidence="7 8">3_1_6</strain>
    </source>
</reference>
<keyword evidence="4" id="KW-0574">Periplasm</keyword>
<evidence type="ECO:0000313" key="8">
    <source>
        <dbReference type="Proteomes" id="UP000006034"/>
    </source>
</evidence>
<dbReference type="MEROPS" id="S26.014"/>
<dbReference type="InterPro" id="IPR036286">
    <property type="entry name" value="LexA/Signal_pep-like_sf"/>
</dbReference>
<dbReference type="EMBL" id="ADCP02000001">
    <property type="protein sequence ID" value="EFV42548.2"/>
    <property type="molecule type" value="Genomic_DNA"/>
</dbReference>
<dbReference type="AlphaFoldDB" id="E5YBS9"/>
<sequence>MKSSRTPPFLKRSLFALGFMLVLLGVTGCFFVVNTTRSFPLGVYFKTHGPVHKGDLVLFCPEENMVARYGRARGLISYGVCPGRYGYLIKRVMATEGDEVNLSDAGVSVNGICLPNSQRQKAFPAFSGSLVLHNQVLLMSEHPLSFDSRYFGFVRVEKICTPLKPFILWE</sequence>
<evidence type="ECO:0000256" key="1">
    <source>
        <dbReference type="ARBA" id="ARBA00004418"/>
    </source>
</evidence>
<keyword evidence="8" id="KW-1185">Reference proteome</keyword>
<reference evidence="7 8" key="1">
    <citation type="submission" date="2010-10" db="EMBL/GenBank/DDBJ databases">
        <authorList>
            <consortium name="The Broad Institute Genome Sequencing Platform"/>
            <person name="Ward D."/>
            <person name="Earl A."/>
            <person name="Feldgarden M."/>
            <person name="Young S.K."/>
            <person name="Gargeya S."/>
            <person name="Zeng Q."/>
            <person name="Alvarado L."/>
            <person name="Berlin A."/>
            <person name="Bochicchio J."/>
            <person name="Chapman S.B."/>
            <person name="Chen Z."/>
            <person name="Freedman E."/>
            <person name="Gellesch M."/>
            <person name="Goldberg J."/>
            <person name="Griggs A."/>
            <person name="Gujja S."/>
            <person name="Heilman E."/>
            <person name="Heiman D."/>
            <person name="Howarth C."/>
            <person name="Mehta T."/>
            <person name="Neiman D."/>
            <person name="Pearson M."/>
            <person name="Roberts A."/>
            <person name="Saif S."/>
            <person name="Shea T."/>
            <person name="Shenoy N."/>
            <person name="Sisk P."/>
            <person name="Stolte C."/>
            <person name="Sykes S."/>
            <person name="White J."/>
            <person name="Yandava C."/>
            <person name="Allen-Vercoe E."/>
            <person name="Sibley C."/>
            <person name="Ambrose C.E."/>
            <person name="Strauss J."/>
            <person name="Daigneault M."/>
            <person name="Haas B."/>
            <person name="Nusbaum C."/>
            <person name="Birren B."/>
        </authorList>
    </citation>
    <scope>NUCLEOTIDE SEQUENCE [LARGE SCALE GENOMIC DNA]</scope>
    <source>
        <strain evidence="7 8">3_1_6</strain>
    </source>
</reference>
<dbReference type="STRING" id="563192.HMPREF0179_03653"/>
<dbReference type="SUPFAM" id="SSF51306">
    <property type="entry name" value="LexA/Signal peptidase"/>
    <property type="match status" value="1"/>
</dbReference>
<gene>
    <name evidence="7" type="ORF">HMPREF0179_03653</name>
</gene>
<dbReference type="HOGENOM" id="CLU_104604_3_1_7"/>
<dbReference type="InterPro" id="IPR014139">
    <property type="entry name" value="Peptidase_S26C_TraF"/>
</dbReference>
<dbReference type="InterPro" id="IPR019533">
    <property type="entry name" value="Peptidase_S26"/>
</dbReference>
<keyword evidence="5" id="KW-0184">Conjugation</keyword>
<keyword evidence="3" id="KW-0732">Signal</keyword>
<comment type="caution">
    <text evidence="7">The sequence shown here is derived from an EMBL/GenBank/DDBJ whole genome shotgun (WGS) entry which is preliminary data.</text>
</comment>
<evidence type="ECO:0000256" key="2">
    <source>
        <dbReference type="ARBA" id="ARBA00005849"/>
    </source>
</evidence>
<accession>E5YBS9</accession>
<proteinExistence type="inferred from homology"/>
<dbReference type="OrthoDB" id="5360818at2"/>
<dbReference type="RefSeq" id="WP_016360409.1">
    <property type="nucleotide sequence ID" value="NZ_KE150238.1"/>
</dbReference>
<dbReference type="PROSITE" id="PS51257">
    <property type="entry name" value="PROKAR_LIPOPROTEIN"/>
    <property type="match status" value="1"/>
</dbReference>
<dbReference type="Proteomes" id="UP000006034">
    <property type="component" value="Unassembled WGS sequence"/>
</dbReference>
<evidence type="ECO:0000259" key="6">
    <source>
        <dbReference type="Pfam" id="PF10502"/>
    </source>
</evidence>
<dbReference type="Gene3D" id="2.10.109.10">
    <property type="entry name" value="Umud Fragment, subunit A"/>
    <property type="match status" value="1"/>
</dbReference>
<evidence type="ECO:0000313" key="7">
    <source>
        <dbReference type="EMBL" id="EFV42548.2"/>
    </source>
</evidence>
<comment type="subcellular location">
    <subcellularLocation>
        <location evidence="1">Periplasm</location>
    </subcellularLocation>
</comment>
<dbReference type="GO" id="GO:0006465">
    <property type="term" value="P:signal peptide processing"/>
    <property type="evidence" value="ECO:0007669"/>
    <property type="project" value="InterPro"/>
</dbReference>